<dbReference type="PANTHER" id="PTHR27005">
    <property type="entry name" value="WALL-ASSOCIATED RECEPTOR KINASE-LIKE 21"/>
    <property type="match status" value="1"/>
</dbReference>
<keyword evidence="5" id="KW-1185">Reference proteome</keyword>
<evidence type="ECO:0000313" key="5">
    <source>
        <dbReference type="Proteomes" id="UP000818029"/>
    </source>
</evidence>
<dbReference type="PANTHER" id="PTHR27005:SF511">
    <property type="entry name" value="WALL-ASSOCIATED RECEPTOR KINASE 1-RELATED"/>
    <property type="match status" value="1"/>
</dbReference>
<dbReference type="GO" id="GO:0007166">
    <property type="term" value="P:cell surface receptor signaling pathway"/>
    <property type="evidence" value="ECO:0000318"/>
    <property type="project" value="GO_Central"/>
</dbReference>
<dbReference type="CDD" id="cd14066">
    <property type="entry name" value="STKc_IRAK"/>
    <property type="match status" value="1"/>
</dbReference>
<feature type="domain" description="Protein kinase" evidence="4">
    <location>
        <begin position="93"/>
        <end position="374"/>
    </location>
</feature>
<keyword evidence="3" id="KW-0472">Membrane</keyword>
<dbReference type="GeneID" id="107952655"/>
<dbReference type="Gene3D" id="1.10.510.10">
    <property type="entry name" value="Transferase(Phosphotransferase) domain 1"/>
    <property type="match status" value="1"/>
</dbReference>
<dbReference type="Pfam" id="PF00069">
    <property type="entry name" value="Pkinase"/>
    <property type="match status" value="1"/>
</dbReference>
<evidence type="ECO:0000256" key="2">
    <source>
        <dbReference type="ARBA" id="ARBA00022840"/>
    </source>
</evidence>
<dbReference type="InterPro" id="IPR000719">
    <property type="entry name" value="Prot_kinase_dom"/>
</dbReference>
<evidence type="ECO:0000256" key="1">
    <source>
        <dbReference type="ARBA" id="ARBA00022741"/>
    </source>
</evidence>
<dbReference type="STRING" id="3635.A0A1U8NZC1"/>
<keyword evidence="1" id="KW-0547">Nucleotide-binding</keyword>
<proteinExistence type="predicted"/>
<feature type="transmembrane region" description="Helical" evidence="3">
    <location>
        <begin position="25"/>
        <end position="43"/>
    </location>
</feature>
<keyword evidence="3" id="KW-0812">Transmembrane</keyword>
<dbReference type="GO" id="GO:0004674">
    <property type="term" value="F:protein serine/threonine kinase activity"/>
    <property type="evidence" value="ECO:0007669"/>
    <property type="project" value="UniProtKB-KW"/>
</dbReference>
<gene>
    <name evidence="6" type="primary">LOC107952655</name>
</gene>
<dbReference type="InterPro" id="IPR011009">
    <property type="entry name" value="Kinase-like_dom_sf"/>
</dbReference>
<evidence type="ECO:0000256" key="3">
    <source>
        <dbReference type="SAM" id="Phobius"/>
    </source>
</evidence>
<accession>A0A1U8NZC1</accession>
<dbReference type="Gene3D" id="3.30.200.20">
    <property type="entry name" value="Phosphorylase Kinase, domain 1"/>
    <property type="match status" value="1"/>
</dbReference>
<dbReference type="SMR" id="A0A1U8NZC1"/>
<dbReference type="RefSeq" id="XP_016743329.2">
    <property type="nucleotide sequence ID" value="XM_016887840.2"/>
</dbReference>
<reference evidence="5" key="1">
    <citation type="journal article" date="2020" name="Nat. Genet.">
        <title>Genomic diversifications of five Gossypium allopolyploid species and their impact on cotton improvement.</title>
        <authorList>
            <person name="Chen Z.J."/>
            <person name="Sreedasyam A."/>
            <person name="Ando A."/>
            <person name="Song Q."/>
            <person name="De Santiago L.M."/>
            <person name="Hulse-Kemp A.M."/>
            <person name="Ding M."/>
            <person name="Ye W."/>
            <person name="Kirkbride R.C."/>
            <person name="Jenkins J."/>
            <person name="Plott C."/>
            <person name="Lovell J."/>
            <person name="Lin Y.M."/>
            <person name="Vaughn R."/>
            <person name="Liu B."/>
            <person name="Simpson S."/>
            <person name="Scheffler B.E."/>
            <person name="Wen L."/>
            <person name="Saski C.A."/>
            <person name="Grover C.E."/>
            <person name="Hu G."/>
            <person name="Conover J.L."/>
            <person name="Carlson J.W."/>
            <person name="Shu S."/>
            <person name="Boston L.B."/>
            <person name="Williams M."/>
            <person name="Peterson D.G."/>
            <person name="McGee K."/>
            <person name="Jones D.C."/>
            <person name="Wendel J.F."/>
            <person name="Stelly D.M."/>
            <person name="Grimwood J."/>
            <person name="Schmutz J."/>
        </authorList>
    </citation>
    <scope>NUCLEOTIDE SEQUENCE [LARGE SCALE GENOMIC DNA]</scope>
    <source>
        <strain evidence="5">cv. TM-1</strain>
    </source>
</reference>
<dbReference type="PaxDb" id="3635-A0A1U8NZC1"/>
<dbReference type="PROSITE" id="PS50011">
    <property type="entry name" value="PROTEIN_KINASE_DOM"/>
    <property type="match status" value="1"/>
</dbReference>
<dbReference type="InterPro" id="IPR045274">
    <property type="entry name" value="WAK-like"/>
</dbReference>
<evidence type="ECO:0000313" key="6">
    <source>
        <dbReference type="RefSeq" id="XP_016743329.2"/>
    </source>
</evidence>
<organism evidence="5 6">
    <name type="scientific">Gossypium hirsutum</name>
    <name type="common">Upland cotton</name>
    <name type="synonym">Gossypium mexicanum</name>
    <dbReference type="NCBI Taxonomy" id="3635"/>
    <lineage>
        <taxon>Eukaryota</taxon>
        <taxon>Viridiplantae</taxon>
        <taxon>Streptophyta</taxon>
        <taxon>Embryophyta</taxon>
        <taxon>Tracheophyta</taxon>
        <taxon>Spermatophyta</taxon>
        <taxon>Magnoliopsida</taxon>
        <taxon>eudicotyledons</taxon>
        <taxon>Gunneridae</taxon>
        <taxon>Pentapetalae</taxon>
        <taxon>rosids</taxon>
        <taxon>malvids</taxon>
        <taxon>Malvales</taxon>
        <taxon>Malvaceae</taxon>
        <taxon>Malvoideae</taxon>
        <taxon>Gossypium</taxon>
    </lineage>
</organism>
<dbReference type="KEGG" id="ghi:107952655"/>
<keyword evidence="2" id="KW-0067">ATP-binding</keyword>
<dbReference type="GO" id="GO:0005524">
    <property type="term" value="F:ATP binding"/>
    <property type="evidence" value="ECO:0007669"/>
    <property type="project" value="UniProtKB-KW"/>
</dbReference>
<sequence length="422" mass="47813">MGEEESFGKQTLGELEVHAIGNSRVGIGFLGLLLGIILLCWMLRQRQISKLREAHFQQNGGILLREQLSKRQGYREDVKVFTAEELDKATKNYNESRILGQGGQGTVYKGILADNQIVAIKKSIIGDPSQVEQFINEIMVLYQINHRNVVKLLGCCLETQVPLLVYEYITNRTFFHHLHNDDATSYLLWETRLRIATETAEALSYLHSAPSIPIIHRGIKLANILLDDNYTAKVSDFGASRLIPFDQAQITTIVQGTFGYLDPEYMLSSLLTEKNDVYSFGVVLMELLTGQKVVCFKRPKNRVLPMYFTSLMKEDRLLDILDPRVLNDENVEQLMEVATLARRCVRVKGEERPTMKEVAHELAGLQAMAKHPWSKSNLVSEESEYLLGKFPSTYDDGVTSSWIGMGYDSINNKITFELKGAR</sequence>
<keyword evidence="3" id="KW-1133">Transmembrane helix</keyword>
<dbReference type="SUPFAM" id="SSF56112">
    <property type="entry name" value="Protein kinase-like (PK-like)"/>
    <property type="match status" value="1"/>
</dbReference>
<protein>
    <submittedName>
        <fullName evidence="6">Wall-associated receptor kinase 5-like</fullName>
    </submittedName>
</protein>
<dbReference type="GO" id="GO:0005886">
    <property type="term" value="C:plasma membrane"/>
    <property type="evidence" value="ECO:0000318"/>
    <property type="project" value="GO_Central"/>
</dbReference>
<reference evidence="6" key="2">
    <citation type="submission" date="2025-08" db="UniProtKB">
        <authorList>
            <consortium name="RefSeq"/>
        </authorList>
    </citation>
    <scope>IDENTIFICATION</scope>
</reference>
<evidence type="ECO:0000259" key="4">
    <source>
        <dbReference type="PROSITE" id="PS50011"/>
    </source>
</evidence>
<dbReference type="AlphaFoldDB" id="A0A1U8NZC1"/>
<name>A0A1U8NZC1_GOSHI</name>
<dbReference type="Proteomes" id="UP000818029">
    <property type="component" value="Chromosome D02"/>
</dbReference>